<name>A0AA44KU57_9BACI</name>
<evidence type="ECO:0000313" key="2">
    <source>
        <dbReference type="EMBL" id="OJE42517.1"/>
    </source>
</evidence>
<reference evidence="1 4" key="2">
    <citation type="journal article" date="2023" name="Proc. Natl. Acad. Sci. U.S.A.">
        <title>Bacterial tolerance to host-exuded specialized metabolites structures the maize root microbiome.</title>
        <authorList>
            <person name="Thoenen L."/>
            <person name="Giroud C."/>
            <person name="Kreuzer M."/>
            <person name="Waelchli J."/>
            <person name="Gfeller V."/>
            <person name="Deslandes-Herold G."/>
            <person name="Mateo P."/>
            <person name="Robert C.A.M."/>
            <person name="Ahrens C.H."/>
            <person name="Rubio-Somoza I."/>
            <person name="Bruggmann R."/>
            <person name="Erb M."/>
            <person name="Schlaeppi K."/>
        </authorList>
    </citation>
    <scope>NUCLEOTIDE SEQUENCE [LARGE SCALE GENOMIC DNA]</scope>
    <source>
        <strain evidence="1 4">LBA1-1-1.1</strain>
    </source>
</reference>
<evidence type="ECO:0000313" key="3">
    <source>
        <dbReference type="Proteomes" id="UP000183185"/>
    </source>
</evidence>
<comment type="caution">
    <text evidence="2">The sequence shown here is derived from an EMBL/GenBank/DDBJ whole genome shotgun (WGS) entry which is preliminary data.</text>
</comment>
<accession>A0AA44KU57</accession>
<proteinExistence type="predicted"/>
<dbReference type="EMBL" id="MACH01000101">
    <property type="protein sequence ID" value="OJE42517.1"/>
    <property type="molecule type" value="Genomic_DNA"/>
</dbReference>
<reference evidence="2 3" key="1">
    <citation type="submission" date="2016-06" db="EMBL/GenBank/DDBJ databases">
        <title>First insights into the genetic diversity and population structure of in the Bacillus cereus group bacteria from diverse marine environments.</title>
        <authorList>
            <person name="Liu Y."/>
            <person name="Lai Q."/>
            <person name="Shao Z."/>
        </authorList>
    </citation>
    <scope>NUCLEOTIDE SEQUENCE [LARGE SCALE GENOMIC DNA]</scope>
    <source>
        <strain evidence="2 3">TD42</strain>
    </source>
</reference>
<gene>
    <name evidence="2" type="ORF">BAQ49_11820</name>
    <name evidence="1" type="ORF">MRBLBA1_001665</name>
</gene>
<evidence type="ECO:0000313" key="1">
    <source>
        <dbReference type="EMBL" id="MEV4911013.1"/>
    </source>
</evidence>
<dbReference type="RefSeq" id="WP_071746594.1">
    <property type="nucleotide sequence ID" value="NZ_JARMCS010000011.1"/>
</dbReference>
<dbReference type="AlphaFoldDB" id="A0AA44KU57"/>
<sequence>MDVTKEIEKIFVDSEELSFIEAKTLNYQEQMSTADGFIIRTDERVKKYYDALWSREQLLVEVHYGDGSLNYKLTNIIAVKDGMNGQYEYHFFGG</sequence>
<dbReference type="EMBL" id="JBEGIE010000001">
    <property type="protein sequence ID" value="MEV4911013.1"/>
    <property type="molecule type" value="Genomic_DNA"/>
</dbReference>
<dbReference type="Proteomes" id="UP000183185">
    <property type="component" value="Unassembled WGS sequence"/>
</dbReference>
<protein>
    <submittedName>
        <fullName evidence="2">Uncharacterized protein</fullName>
    </submittedName>
</protein>
<keyword evidence="4" id="KW-1185">Reference proteome</keyword>
<organism evidence="2 3">
    <name type="scientific">Bacillus proteolyticus</name>
    <dbReference type="NCBI Taxonomy" id="2026192"/>
    <lineage>
        <taxon>Bacteria</taxon>
        <taxon>Bacillati</taxon>
        <taxon>Bacillota</taxon>
        <taxon>Bacilli</taxon>
        <taxon>Bacillales</taxon>
        <taxon>Bacillaceae</taxon>
        <taxon>Bacillus</taxon>
        <taxon>Bacillus cereus group</taxon>
    </lineage>
</organism>
<reference evidence="1" key="3">
    <citation type="submission" date="2024-05" db="EMBL/GenBank/DDBJ databases">
        <authorList>
            <person name="Kreuzer M."/>
            <person name="Schlaeppi K."/>
            <person name="Thoenen L."/>
        </authorList>
    </citation>
    <scope>NUCLEOTIDE SEQUENCE</scope>
    <source>
        <strain evidence="1">LBA1-1-1.1</strain>
    </source>
</reference>
<evidence type="ECO:0000313" key="4">
    <source>
        <dbReference type="Proteomes" id="UP001552502"/>
    </source>
</evidence>
<dbReference type="Proteomes" id="UP001552502">
    <property type="component" value="Unassembled WGS sequence"/>
</dbReference>